<dbReference type="GO" id="GO:0004843">
    <property type="term" value="F:cysteine-type deubiquitinase activity"/>
    <property type="evidence" value="ECO:0007669"/>
    <property type="project" value="UniProtKB-EC"/>
</dbReference>
<dbReference type="InterPro" id="IPR038765">
    <property type="entry name" value="Papain-like_cys_pep_sf"/>
</dbReference>
<dbReference type="GO" id="GO:0016579">
    <property type="term" value="P:protein deubiquitination"/>
    <property type="evidence" value="ECO:0007669"/>
    <property type="project" value="TreeGrafter"/>
</dbReference>
<dbReference type="EC" id="3.4.19.12" evidence="7"/>
<evidence type="ECO:0000259" key="8">
    <source>
        <dbReference type="PROSITE" id="PS52048"/>
    </source>
</evidence>
<dbReference type="PROSITE" id="PS52048">
    <property type="entry name" value="UCH_DOMAIN"/>
    <property type="match status" value="1"/>
</dbReference>
<keyword evidence="3 7" id="KW-0833">Ubl conjugation pathway</keyword>
<evidence type="ECO:0000256" key="1">
    <source>
        <dbReference type="ARBA" id="ARBA00000707"/>
    </source>
</evidence>
<evidence type="ECO:0000256" key="4">
    <source>
        <dbReference type="ARBA" id="ARBA00022801"/>
    </source>
</evidence>
<dbReference type="PRINTS" id="PR00707">
    <property type="entry name" value="UBCTHYDRLASE"/>
</dbReference>
<dbReference type="Pfam" id="PF01088">
    <property type="entry name" value="Peptidase_C12"/>
    <property type="match status" value="1"/>
</dbReference>
<keyword evidence="5 7" id="KW-0788">Thiol protease</keyword>
<keyword evidence="10" id="KW-1185">Reference proteome</keyword>
<comment type="caution">
    <text evidence="6">Lacks conserved residue(s) required for the propagation of feature annotation.</text>
</comment>
<evidence type="ECO:0000313" key="9">
    <source>
        <dbReference type="EMBL" id="KAK0655759.1"/>
    </source>
</evidence>
<evidence type="ECO:0000256" key="7">
    <source>
        <dbReference type="RuleBase" id="RU361215"/>
    </source>
</evidence>
<dbReference type="InterPro" id="IPR001578">
    <property type="entry name" value="Peptidase_C12_UCH"/>
</dbReference>
<dbReference type="GO" id="GO:0005737">
    <property type="term" value="C:cytoplasm"/>
    <property type="evidence" value="ECO:0007669"/>
    <property type="project" value="TreeGrafter"/>
</dbReference>
<dbReference type="EMBL" id="JAULSV010000001">
    <property type="protein sequence ID" value="KAK0655759.1"/>
    <property type="molecule type" value="Genomic_DNA"/>
</dbReference>
<dbReference type="PANTHER" id="PTHR10589:SF41">
    <property type="entry name" value="UBIQUITIN CARBOXYL-TERMINAL HYDROLASE"/>
    <property type="match status" value="1"/>
</dbReference>
<evidence type="ECO:0000256" key="2">
    <source>
        <dbReference type="ARBA" id="ARBA00022670"/>
    </source>
</evidence>
<proteinExistence type="inferred from homology"/>
<accession>A0AA40D0F1</accession>
<dbReference type="CDD" id="cd09616">
    <property type="entry name" value="Peptidase_C12_UCH_L1_L3"/>
    <property type="match status" value="1"/>
</dbReference>
<keyword evidence="4 7" id="KW-0378">Hydrolase</keyword>
<dbReference type="SUPFAM" id="SSF54001">
    <property type="entry name" value="Cysteine proteinases"/>
    <property type="match status" value="1"/>
</dbReference>
<comment type="catalytic activity">
    <reaction evidence="1 7">
        <text>Thiol-dependent hydrolysis of ester, thioester, amide, peptide and isopeptide bonds formed by the C-terminal Gly of ubiquitin (a 76-residue protein attached to proteins as an intracellular targeting signal).</text>
        <dbReference type="EC" id="3.4.19.12"/>
    </reaction>
</comment>
<comment type="similarity">
    <text evidence="6 7">Belongs to the peptidase C12 family.</text>
</comment>
<sequence>MAKKTFVVLENHPEVMKALASKLGISPSLTFHDIYSLDLADLSYIPKPVVALLAIIPPTPAWGRDRQCEDAAGLGLDYHDPSSPKSKSPIIWFKQTIGHACGSIGLLHSVLNGPASEYILPGSLAEKIRDAAAPLGMDARAQMLYDSQEFEEAHMACAHLGDTVAPEATSEVPTGHFVAFVKVDGRLWELEGSRQGPIDRGELGDDEDLLSPRALELGLKRIITLEKEDGVGDIYFSCLALVGEEKA</sequence>
<dbReference type="Proteomes" id="UP001174936">
    <property type="component" value="Unassembled WGS sequence"/>
</dbReference>
<evidence type="ECO:0000256" key="3">
    <source>
        <dbReference type="ARBA" id="ARBA00022786"/>
    </source>
</evidence>
<gene>
    <name evidence="9" type="ORF">B0T16DRAFT_17884</name>
</gene>
<dbReference type="InterPro" id="IPR036959">
    <property type="entry name" value="Peptidase_C12_UCH_sf"/>
</dbReference>
<reference evidence="9" key="1">
    <citation type="submission" date="2023-06" db="EMBL/GenBank/DDBJ databases">
        <title>Genome-scale phylogeny and comparative genomics of the fungal order Sordariales.</title>
        <authorList>
            <consortium name="Lawrence Berkeley National Laboratory"/>
            <person name="Hensen N."/>
            <person name="Bonometti L."/>
            <person name="Westerberg I."/>
            <person name="Brannstrom I.O."/>
            <person name="Guillou S."/>
            <person name="Cros-Aarteil S."/>
            <person name="Calhoun S."/>
            <person name="Haridas S."/>
            <person name="Kuo A."/>
            <person name="Mondo S."/>
            <person name="Pangilinan J."/>
            <person name="Riley R."/>
            <person name="Labutti K."/>
            <person name="Andreopoulos B."/>
            <person name="Lipzen A."/>
            <person name="Chen C."/>
            <person name="Yanf M."/>
            <person name="Daum C."/>
            <person name="Ng V."/>
            <person name="Clum A."/>
            <person name="Steindorff A."/>
            <person name="Ohm R."/>
            <person name="Martin F."/>
            <person name="Silar P."/>
            <person name="Natvig D."/>
            <person name="Lalanne C."/>
            <person name="Gautier V."/>
            <person name="Ament-Velasquez S.L."/>
            <person name="Kruys A."/>
            <person name="Hutchinson M.I."/>
            <person name="Powell A.J."/>
            <person name="Barry K."/>
            <person name="Miller A.N."/>
            <person name="Grigoriev I.V."/>
            <person name="Debuchy R."/>
            <person name="Gladieux P."/>
            <person name="Thoren M.H."/>
            <person name="Johannesson H."/>
        </authorList>
    </citation>
    <scope>NUCLEOTIDE SEQUENCE</scope>
    <source>
        <strain evidence="9">SMH2532-1</strain>
    </source>
</reference>
<dbReference type="Gene3D" id="3.40.532.10">
    <property type="entry name" value="Peptidase C12, ubiquitin carboxyl-terminal hydrolase"/>
    <property type="match status" value="1"/>
</dbReference>
<dbReference type="GO" id="GO:0006511">
    <property type="term" value="P:ubiquitin-dependent protein catabolic process"/>
    <property type="evidence" value="ECO:0007669"/>
    <property type="project" value="UniProtKB-UniRule"/>
</dbReference>
<evidence type="ECO:0000256" key="6">
    <source>
        <dbReference type="PROSITE-ProRule" id="PRU01393"/>
    </source>
</evidence>
<evidence type="ECO:0000256" key="5">
    <source>
        <dbReference type="ARBA" id="ARBA00022807"/>
    </source>
</evidence>
<name>A0AA40D0F1_9PEZI</name>
<evidence type="ECO:0000313" key="10">
    <source>
        <dbReference type="Proteomes" id="UP001174936"/>
    </source>
</evidence>
<protein>
    <recommendedName>
        <fullName evidence="7">Ubiquitin carboxyl-terminal hydrolase</fullName>
        <ecNumber evidence="7">3.4.19.12</ecNumber>
    </recommendedName>
</protein>
<dbReference type="PANTHER" id="PTHR10589">
    <property type="entry name" value="UBIQUITIN CARBOXYL-TERMINAL HYDROLASE"/>
    <property type="match status" value="1"/>
</dbReference>
<comment type="caution">
    <text evidence="9">The sequence shown here is derived from an EMBL/GenBank/DDBJ whole genome shotgun (WGS) entry which is preliminary data.</text>
</comment>
<organism evidence="9 10">
    <name type="scientific">Cercophora newfieldiana</name>
    <dbReference type="NCBI Taxonomy" id="92897"/>
    <lineage>
        <taxon>Eukaryota</taxon>
        <taxon>Fungi</taxon>
        <taxon>Dikarya</taxon>
        <taxon>Ascomycota</taxon>
        <taxon>Pezizomycotina</taxon>
        <taxon>Sordariomycetes</taxon>
        <taxon>Sordariomycetidae</taxon>
        <taxon>Sordariales</taxon>
        <taxon>Lasiosphaeriaceae</taxon>
        <taxon>Cercophora</taxon>
    </lineage>
</organism>
<dbReference type="AlphaFoldDB" id="A0AA40D0F1"/>
<feature type="domain" description="UCH catalytic" evidence="8">
    <location>
        <begin position="5"/>
        <end position="243"/>
    </location>
</feature>
<keyword evidence="2 7" id="KW-0645">Protease</keyword>